<dbReference type="InterPro" id="IPR043128">
    <property type="entry name" value="Rev_trsase/Diguanyl_cyclase"/>
</dbReference>
<keyword evidence="4" id="KW-1185">Reference proteome</keyword>
<dbReference type="Proteomes" id="UP000282551">
    <property type="component" value="Chromosome"/>
</dbReference>
<dbReference type="SUPFAM" id="SSF55073">
    <property type="entry name" value="Nucleotide cyclase"/>
    <property type="match status" value="1"/>
</dbReference>
<dbReference type="Pfam" id="PF00990">
    <property type="entry name" value="GGDEF"/>
    <property type="match status" value="1"/>
</dbReference>
<sequence>MIRTLRVWLRQPDHYYWITALLAARGAEVAATRVVSALVGSLAILPIFMIFSPAGPHGPVNVAISLVAALVAIGLALWWRRAHWPSRQQSLLFVTLASISVTAVALVQSNPVSGIFATCAFAGIGGYLVFFHSARHVFSMLLATLLVGAIPFVRLTAAGDPIWGAGMITAVLVIILSATAGCQAFVQMLGEATVGGDLEPVTGLLNRSAFYEAAGTFIASRSRVDDRHLVIVVVSLDNFALLAPAHATSARIAAGRAMRETTRRDAVVAHITDSEFLVADSFAAPDASALVERIRSAIRSTPLRLTTSIGVVCTPMAGLAACPPYELLDELIALGTKVMYDARRAGGNRAQYAVCERPACLDGYPDETEDTG</sequence>
<feature type="domain" description="GGDEF" evidence="2">
    <location>
        <begin position="227"/>
        <end position="355"/>
    </location>
</feature>
<dbReference type="PROSITE" id="PS50887">
    <property type="entry name" value="GGDEF"/>
    <property type="match status" value="1"/>
</dbReference>
<evidence type="ECO:0000259" key="2">
    <source>
        <dbReference type="PROSITE" id="PS50887"/>
    </source>
</evidence>
<feature type="transmembrane region" description="Helical" evidence="1">
    <location>
        <begin position="34"/>
        <end position="54"/>
    </location>
</feature>
<dbReference type="OrthoDB" id="4635628at2"/>
<feature type="transmembrane region" description="Helical" evidence="1">
    <location>
        <begin position="137"/>
        <end position="156"/>
    </location>
</feature>
<keyword evidence="1" id="KW-0472">Membrane</keyword>
<keyword evidence="1" id="KW-1133">Transmembrane helix</keyword>
<organism evidence="3 4">
    <name type="scientific">Mycolicibacterium chitae</name>
    <name type="common">Mycobacterium chitae</name>
    <dbReference type="NCBI Taxonomy" id="1792"/>
    <lineage>
        <taxon>Bacteria</taxon>
        <taxon>Bacillati</taxon>
        <taxon>Actinomycetota</taxon>
        <taxon>Actinomycetes</taxon>
        <taxon>Mycobacteriales</taxon>
        <taxon>Mycobacteriaceae</taxon>
        <taxon>Mycolicibacterium</taxon>
    </lineage>
</organism>
<dbReference type="InterPro" id="IPR029787">
    <property type="entry name" value="Nucleotide_cyclase"/>
</dbReference>
<dbReference type="AlphaFoldDB" id="A0A448I4R9"/>
<evidence type="ECO:0000256" key="1">
    <source>
        <dbReference type="SAM" id="Phobius"/>
    </source>
</evidence>
<protein>
    <submittedName>
        <fullName evidence="3">Diguanylate cyclase</fullName>
    </submittedName>
</protein>
<keyword evidence="1" id="KW-0812">Transmembrane</keyword>
<accession>A0A448I4R9</accession>
<feature type="transmembrane region" description="Helical" evidence="1">
    <location>
        <begin position="113"/>
        <end position="130"/>
    </location>
</feature>
<reference evidence="3 4" key="1">
    <citation type="submission" date="2018-12" db="EMBL/GenBank/DDBJ databases">
        <authorList>
            <consortium name="Pathogen Informatics"/>
        </authorList>
    </citation>
    <scope>NUCLEOTIDE SEQUENCE [LARGE SCALE GENOMIC DNA]</scope>
    <source>
        <strain evidence="3 4">NCTC10485</strain>
    </source>
</reference>
<feature type="transmembrane region" description="Helical" evidence="1">
    <location>
        <begin position="60"/>
        <end position="79"/>
    </location>
</feature>
<dbReference type="SMART" id="SM00267">
    <property type="entry name" value="GGDEF"/>
    <property type="match status" value="1"/>
</dbReference>
<evidence type="ECO:0000313" key="3">
    <source>
        <dbReference type="EMBL" id="VEG47385.1"/>
    </source>
</evidence>
<name>A0A448I4R9_MYCCI</name>
<evidence type="ECO:0000313" key="4">
    <source>
        <dbReference type="Proteomes" id="UP000282551"/>
    </source>
</evidence>
<dbReference type="InterPro" id="IPR000160">
    <property type="entry name" value="GGDEF_dom"/>
</dbReference>
<gene>
    <name evidence="3" type="ORF">NCTC10485_01663</name>
</gene>
<dbReference type="RefSeq" id="WP_126333322.1">
    <property type="nucleotide sequence ID" value="NZ_LR134355.1"/>
</dbReference>
<feature type="transmembrane region" description="Helical" evidence="1">
    <location>
        <begin position="91"/>
        <end position="107"/>
    </location>
</feature>
<dbReference type="Gene3D" id="3.30.70.270">
    <property type="match status" value="1"/>
</dbReference>
<dbReference type="CDD" id="cd01949">
    <property type="entry name" value="GGDEF"/>
    <property type="match status" value="1"/>
</dbReference>
<proteinExistence type="predicted"/>
<dbReference type="EMBL" id="LR134355">
    <property type="protein sequence ID" value="VEG47385.1"/>
    <property type="molecule type" value="Genomic_DNA"/>
</dbReference>
<feature type="transmembrane region" description="Helical" evidence="1">
    <location>
        <begin position="162"/>
        <end position="186"/>
    </location>
</feature>